<dbReference type="PANTHER" id="PTHR34501">
    <property type="entry name" value="PROTEIN YDDL-RELATED"/>
    <property type="match status" value="1"/>
</dbReference>
<protein>
    <submittedName>
        <fullName evidence="13">Putative porin</fullName>
    </submittedName>
</protein>
<dbReference type="Pfam" id="PF13609">
    <property type="entry name" value="Porin_4"/>
    <property type="match status" value="1"/>
</dbReference>
<evidence type="ECO:0000256" key="6">
    <source>
        <dbReference type="ARBA" id="ARBA00022729"/>
    </source>
</evidence>
<evidence type="ECO:0000256" key="4">
    <source>
        <dbReference type="ARBA" id="ARBA00022452"/>
    </source>
</evidence>
<accession>A0A2S4M6V9</accession>
<keyword evidence="14" id="KW-1185">Reference proteome</keyword>
<evidence type="ECO:0000256" key="10">
    <source>
        <dbReference type="ARBA" id="ARBA00023237"/>
    </source>
</evidence>
<name>A0A2S4M6V9_9BURK</name>
<evidence type="ECO:0000256" key="8">
    <source>
        <dbReference type="ARBA" id="ARBA00023114"/>
    </source>
</evidence>
<evidence type="ECO:0000313" key="14">
    <source>
        <dbReference type="Proteomes" id="UP000237381"/>
    </source>
</evidence>
<comment type="subunit">
    <text evidence="2">Homotrimer.</text>
</comment>
<dbReference type="InterPro" id="IPR033900">
    <property type="entry name" value="Gram_neg_porin_domain"/>
</dbReference>
<evidence type="ECO:0000256" key="3">
    <source>
        <dbReference type="ARBA" id="ARBA00022448"/>
    </source>
</evidence>
<keyword evidence="5" id="KW-0812">Transmembrane</keyword>
<feature type="signal peptide" evidence="11">
    <location>
        <begin position="1"/>
        <end position="28"/>
    </location>
</feature>
<dbReference type="GO" id="GO:0009279">
    <property type="term" value="C:cell outer membrane"/>
    <property type="evidence" value="ECO:0007669"/>
    <property type="project" value="UniProtKB-SubCell"/>
</dbReference>
<evidence type="ECO:0000256" key="7">
    <source>
        <dbReference type="ARBA" id="ARBA00023065"/>
    </source>
</evidence>
<dbReference type="InterPro" id="IPR050298">
    <property type="entry name" value="Gram-neg_bact_OMP"/>
</dbReference>
<dbReference type="SUPFAM" id="SSF56935">
    <property type="entry name" value="Porins"/>
    <property type="match status" value="1"/>
</dbReference>
<dbReference type="GO" id="GO:0006811">
    <property type="term" value="P:monoatomic ion transport"/>
    <property type="evidence" value="ECO:0007669"/>
    <property type="project" value="UniProtKB-KW"/>
</dbReference>
<evidence type="ECO:0000259" key="12">
    <source>
        <dbReference type="Pfam" id="PF13609"/>
    </source>
</evidence>
<sequence length="406" mass="42460">MTAFETGTRRLATLAVFGGAVAFSGAAAAQGSITLSGIVDGGFGYSSNVRVAQSAGAAGAPADYVGRPSYGFQSGTWNGDRWRLIGAEDLGAGRKALFYFENGFNLGTGAAGQSARLFGRQSWMGIADERLGTLTLGRQYDAIVDMVGAIGPTSFLTGMAAHPGDIDNVDNNARINSSIKYASPRRYGLQFEAVYGFGGEAGSVAARNAWSVGLAYREGPLNLAAAYLHANSDSAQGAWNGIYDGYYSSSINEGFASAARLDVFAAAMTYRYRALTAGLNWSHARYDAGAGSLFAGSAIFDTVQATLSWQATAALRLAGGYGYTHRSSVSDADSAQYHEFNLSVFYALSKRTWLYGLVGYQQASGATLDAWGNPVAATASLGDVSNGASSANGRQVVARLGLRQLF</sequence>
<keyword evidence="3" id="KW-0813">Transport</keyword>
<dbReference type="RefSeq" id="WP_103705601.1">
    <property type="nucleotide sequence ID" value="NZ_PQGA01000009.1"/>
</dbReference>
<keyword evidence="4" id="KW-1134">Transmembrane beta strand</keyword>
<reference evidence="13 14" key="1">
    <citation type="submission" date="2018-01" db="EMBL/GenBank/DDBJ databases">
        <title>Genomic Encyclopedia of Type Strains, Phase III (KMG-III): the genomes of soil and plant-associated and newly described type strains.</title>
        <authorList>
            <person name="Whitman W."/>
        </authorList>
    </citation>
    <scope>NUCLEOTIDE SEQUENCE [LARGE SCALE GENOMIC DNA]</scope>
    <source>
        <strain evidence="13 14">JCM 18070</strain>
    </source>
</reference>
<evidence type="ECO:0000256" key="11">
    <source>
        <dbReference type="SAM" id="SignalP"/>
    </source>
</evidence>
<gene>
    <name evidence="13" type="ORF">B0G62_109175</name>
</gene>
<dbReference type="CDD" id="cd00342">
    <property type="entry name" value="gram_neg_porins"/>
    <property type="match status" value="1"/>
</dbReference>
<evidence type="ECO:0000256" key="9">
    <source>
        <dbReference type="ARBA" id="ARBA00023136"/>
    </source>
</evidence>
<dbReference type="OrthoDB" id="8982743at2"/>
<dbReference type="PANTHER" id="PTHR34501:SF9">
    <property type="entry name" value="MAJOR OUTER MEMBRANE PROTEIN P.IA"/>
    <property type="match status" value="1"/>
</dbReference>
<dbReference type="GO" id="GO:0046930">
    <property type="term" value="C:pore complex"/>
    <property type="evidence" value="ECO:0007669"/>
    <property type="project" value="UniProtKB-KW"/>
</dbReference>
<organism evidence="13 14">
    <name type="scientific">Paraburkholderia eburnea</name>
    <dbReference type="NCBI Taxonomy" id="1189126"/>
    <lineage>
        <taxon>Bacteria</taxon>
        <taxon>Pseudomonadati</taxon>
        <taxon>Pseudomonadota</taxon>
        <taxon>Betaproteobacteria</taxon>
        <taxon>Burkholderiales</taxon>
        <taxon>Burkholderiaceae</taxon>
        <taxon>Paraburkholderia</taxon>
    </lineage>
</organism>
<keyword evidence="6 11" id="KW-0732">Signal</keyword>
<feature type="chain" id="PRO_5015609691" evidence="11">
    <location>
        <begin position="29"/>
        <end position="406"/>
    </location>
</feature>
<keyword evidence="8" id="KW-0626">Porin</keyword>
<keyword evidence="7" id="KW-0406">Ion transport</keyword>
<evidence type="ECO:0000256" key="5">
    <source>
        <dbReference type="ARBA" id="ARBA00022692"/>
    </source>
</evidence>
<dbReference type="EMBL" id="PQGA01000009">
    <property type="protein sequence ID" value="POR50267.1"/>
    <property type="molecule type" value="Genomic_DNA"/>
</dbReference>
<dbReference type="Proteomes" id="UP000237381">
    <property type="component" value="Unassembled WGS sequence"/>
</dbReference>
<evidence type="ECO:0000256" key="1">
    <source>
        <dbReference type="ARBA" id="ARBA00004571"/>
    </source>
</evidence>
<evidence type="ECO:0000313" key="13">
    <source>
        <dbReference type="EMBL" id="POR50267.1"/>
    </source>
</evidence>
<dbReference type="GO" id="GO:0015288">
    <property type="term" value="F:porin activity"/>
    <property type="evidence" value="ECO:0007669"/>
    <property type="project" value="UniProtKB-KW"/>
</dbReference>
<keyword evidence="9" id="KW-0472">Membrane</keyword>
<dbReference type="AlphaFoldDB" id="A0A2S4M6V9"/>
<keyword evidence="10" id="KW-0998">Cell outer membrane</keyword>
<dbReference type="Gene3D" id="2.40.160.10">
    <property type="entry name" value="Porin"/>
    <property type="match status" value="1"/>
</dbReference>
<comment type="subcellular location">
    <subcellularLocation>
        <location evidence="1">Cell outer membrane</location>
        <topology evidence="1">Multi-pass membrane protein</topology>
    </subcellularLocation>
</comment>
<dbReference type="InterPro" id="IPR023614">
    <property type="entry name" value="Porin_dom_sf"/>
</dbReference>
<comment type="caution">
    <text evidence="13">The sequence shown here is derived from an EMBL/GenBank/DDBJ whole genome shotgun (WGS) entry which is preliminary data.</text>
</comment>
<proteinExistence type="predicted"/>
<feature type="domain" description="Porin" evidence="12">
    <location>
        <begin position="20"/>
        <end position="364"/>
    </location>
</feature>
<evidence type="ECO:0000256" key="2">
    <source>
        <dbReference type="ARBA" id="ARBA00011233"/>
    </source>
</evidence>